<dbReference type="CDD" id="cd04301">
    <property type="entry name" value="NAT_SF"/>
    <property type="match status" value="1"/>
</dbReference>
<dbReference type="Pfam" id="PF13508">
    <property type="entry name" value="Acetyltransf_7"/>
    <property type="match status" value="1"/>
</dbReference>
<dbReference type="SUPFAM" id="SSF55729">
    <property type="entry name" value="Acyl-CoA N-acyltransferases (Nat)"/>
    <property type="match status" value="1"/>
</dbReference>
<reference evidence="2 3" key="1">
    <citation type="submission" date="2019-12" db="EMBL/GenBank/DDBJ databases">
        <title>Devosia maris sp. nov., isolated from the deep seawater.</title>
        <authorList>
            <person name="Liu Y."/>
        </authorList>
    </citation>
    <scope>NUCLEOTIDE SEQUENCE [LARGE SCALE GENOMIC DNA]</scope>
    <source>
        <strain evidence="2 3">L53-10-65</strain>
    </source>
</reference>
<dbReference type="Proteomes" id="UP000438106">
    <property type="component" value="Unassembled WGS sequence"/>
</dbReference>
<dbReference type="RefSeq" id="WP_157289457.1">
    <property type="nucleotide sequence ID" value="NZ_WQRF01000001.1"/>
</dbReference>
<dbReference type="InterPro" id="IPR053144">
    <property type="entry name" value="Acetyltransferase_Butenolide"/>
</dbReference>
<keyword evidence="2" id="KW-0808">Transferase</keyword>
<dbReference type="AlphaFoldDB" id="A0A7X3FQ60"/>
<evidence type="ECO:0000313" key="3">
    <source>
        <dbReference type="Proteomes" id="UP000438106"/>
    </source>
</evidence>
<feature type="domain" description="N-acetyltransferase" evidence="1">
    <location>
        <begin position="1"/>
        <end position="136"/>
    </location>
</feature>
<gene>
    <name evidence="2" type="ORF">GO014_05875</name>
</gene>
<dbReference type="PANTHER" id="PTHR43233">
    <property type="entry name" value="FAMILY N-ACETYLTRANSFERASE, PUTATIVE (AFU_ORTHOLOGUE AFUA_6G03350)-RELATED"/>
    <property type="match status" value="1"/>
</dbReference>
<dbReference type="InterPro" id="IPR016181">
    <property type="entry name" value="Acyl_CoA_acyltransferase"/>
</dbReference>
<dbReference type="PROSITE" id="PS51186">
    <property type="entry name" value="GNAT"/>
    <property type="match status" value="1"/>
</dbReference>
<dbReference type="Gene3D" id="3.40.630.30">
    <property type="match status" value="1"/>
</dbReference>
<dbReference type="EMBL" id="WQRF01000001">
    <property type="protein sequence ID" value="MVS98545.1"/>
    <property type="molecule type" value="Genomic_DNA"/>
</dbReference>
<dbReference type="GO" id="GO:0016747">
    <property type="term" value="F:acyltransferase activity, transferring groups other than amino-acyl groups"/>
    <property type="evidence" value="ECO:0007669"/>
    <property type="project" value="InterPro"/>
</dbReference>
<organism evidence="2 3">
    <name type="scientific">Devosia marina</name>
    <dbReference type="NCBI Taxonomy" id="2683198"/>
    <lineage>
        <taxon>Bacteria</taxon>
        <taxon>Pseudomonadati</taxon>
        <taxon>Pseudomonadota</taxon>
        <taxon>Alphaproteobacteria</taxon>
        <taxon>Hyphomicrobiales</taxon>
        <taxon>Devosiaceae</taxon>
        <taxon>Devosia</taxon>
    </lineage>
</organism>
<keyword evidence="3" id="KW-1185">Reference proteome</keyword>
<accession>A0A7X3FQ60</accession>
<dbReference type="PANTHER" id="PTHR43233:SF1">
    <property type="entry name" value="FAMILY N-ACETYLTRANSFERASE, PUTATIVE (AFU_ORTHOLOGUE AFUA_6G03350)-RELATED"/>
    <property type="match status" value="1"/>
</dbReference>
<sequence>MDGYELVLQPPGVEDYLRLRIAAGLSAKTREQAEIGLPNSWCGVTVVHDGAAIGMGRIIGDGGTAFQIVDIALAPSHQGKGLGKQIMAALMARLKAEAPEGAYVSLIADGDARHLYAQFGFEPVMPASIGMAMLIGRD</sequence>
<evidence type="ECO:0000259" key="1">
    <source>
        <dbReference type="PROSITE" id="PS51186"/>
    </source>
</evidence>
<dbReference type="InterPro" id="IPR000182">
    <property type="entry name" value="GNAT_dom"/>
</dbReference>
<protein>
    <submittedName>
        <fullName evidence="2">GNAT family N-acetyltransferase</fullName>
    </submittedName>
</protein>
<proteinExistence type="predicted"/>
<evidence type="ECO:0000313" key="2">
    <source>
        <dbReference type="EMBL" id="MVS98545.1"/>
    </source>
</evidence>
<name>A0A7X3FQ60_9HYPH</name>
<comment type="caution">
    <text evidence="2">The sequence shown here is derived from an EMBL/GenBank/DDBJ whole genome shotgun (WGS) entry which is preliminary data.</text>
</comment>